<evidence type="ECO:0000256" key="1">
    <source>
        <dbReference type="SAM" id="MobiDB-lite"/>
    </source>
</evidence>
<dbReference type="AlphaFoldDB" id="A0A9P6IJ40"/>
<comment type="caution">
    <text evidence="2">The sequence shown here is derived from an EMBL/GenBank/DDBJ whole genome shotgun (WGS) entry which is preliminary data.</text>
</comment>
<sequence length="161" mass="18383">MNDAFVESATEGEIAHWKLLAEVVAEVETHIMSKKAHERGHYYPKQIYYCASEEKATKFHSKYAIFDDSSLSAENRFVVETSRKADVIVRENQHNINDNIMVLSDDLYRLTMLVEALVKHSKMPLDSLFNDEAFIIPPQALQAVQSPQDPPQRDDDISTIT</sequence>
<keyword evidence="3" id="KW-1185">Reference proteome</keyword>
<proteinExistence type="predicted"/>
<dbReference type="OrthoDB" id="10559563at2759"/>
<accession>A0A9P6IJ40</accession>
<organism evidence="2 3">
    <name type="scientific">Modicella reniformis</name>
    <dbReference type="NCBI Taxonomy" id="1440133"/>
    <lineage>
        <taxon>Eukaryota</taxon>
        <taxon>Fungi</taxon>
        <taxon>Fungi incertae sedis</taxon>
        <taxon>Mucoromycota</taxon>
        <taxon>Mortierellomycotina</taxon>
        <taxon>Mortierellomycetes</taxon>
        <taxon>Mortierellales</taxon>
        <taxon>Mortierellaceae</taxon>
        <taxon>Modicella</taxon>
    </lineage>
</organism>
<dbReference type="EMBL" id="JAAAHW010012238">
    <property type="protein sequence ID" value="KAF9915194.1"/>
    <property type="molecule type" value="Genomic_DNA"/>
</dbReference>
<evidence type="ECO:0000313" key="3">
    <source>
        <dbReference type="Proteomes" id="UP000749646"/>
    </source>
</evidence>
<name>A0A9P6IJ40_9FUNG</name>
<dbReference type="Proteomes" id="UP000749646">
    <property type="component" value="Unassembled WGS sequence"/>
</dbReference>
<feature type="region of interest" description="Disordered" evidence="1">
    <location>
        <begin position="141"/>
        <end position="161"/>
    </location>
</feature>
<protein>
    <submittedName>
        <fullName evidence="2">Uncharacterized protein</fullName>
    </submittedName>
</protein>
<feature type="compositionally biased region" description="Basic and acidic residues" evidence="1">
    <location>
        <begin position="151"/>
        <end position="161"/>
    </location>
</feature>
<reference evidence="2" key="1">
    <citation type="journal article" date="2020" name="Fungal Divers.">
        <title>Resolving the Mortierellaceae phylogeny through synthesis of multi-gene phylogenetics and phylogenomics.</title>
        <authorList>
            <person name="Vandepol N."/>
            <person name="Liber J."/>
            <person name="Desiro A."/>
            <person name="Na H."/>
            <person name="Kennedy M."/>
            <person name="Barry K."/>
            <person name="Grigoriev I.V."/>
            <person name="Miller A.N."/>
            <person name="O'Donnell K."/>
            <person name="Stajich J.E."/>
            <person name="Bonito G."/>
        </authorList>
    </citation>
    <scope>NUCLEOTIDE SEQUENCE</scope>
    <source>
        <strain evidence="2">MES-2147</strain>
    </source>
</reference>
<evidence type="ECO:0000313" key="2">
    <source>
        <dbReference type="EMBL" id="KAF9915194.1"/>
    </source>
</evidence>
<gene>
    <name evidence="2" type="ORF">BGZ65_000855</name>
</gene>